<dbReference type="EMBL" id="WNKX01000012">
    <property type="protein sequence ID" value="MTW12212.1"/>
    <property type="molecule type" value="Genomic_DNA"/>
</dbReference>
<gene>
    <name evidence="1" type="ORF">GM658_16525</name>
</gene>
<comment type="caution">
    <text evidence="1">The sequence shown here is derived from an EMBL/GenBank/DDBJ whole genome shotgun (WGS) entry which is preliminary data.</text>
</comment>
<protein>
    <submittedName>
        <fullName evidence="1">Uncharacterized protein</fullName>
    </submittedName>
</protein>
<dbReference type="OrthoDB" id="4774648at2"/>
<dbReference type="AlphaFoldDB" id="A0A6L6QIJ4"/>
<sequence>MSVPQAYEGLWRRKGIWRADGSSDLVTPVWWFQAADFHIDLRIPIDRRAMTGFAGTTVVEGERCEWRPEIAYPFVSPELDAGFMRFDSAEALHEAGVDGSYKEDWWREAEGPVASSRTVLDDDRIQYEITCGDFLARAVGKPLKAADITVFRRVPNGLWRVVAATTAARENVIVETP</sequence>
<name>A0A6L6QIJ4_9BURK</name>
<keyword evidence="2" id="KW-1185">Reference proteome</keyword>
<reference evidence="1 2" key="1">
    <citation type="submission" date="2019-11" db="EMBL/GenBank/DDBJ databases">
        <title>Type strains purchased from KCTC, JCM and DSMZ.</title>
        <authorList>
            <person name="Lu H."/>
        </authorList>
    </citation>
    <scope>NUCLEOTIDE SEQUENCE [LARGE SCALE GENOMIC DNA]</scope>
    <source>
        <strain evidence="1 2">JCM 31587</strain>
    </source>
</reference>
<evidence type="ECO:0000313" key="1">
    <source>
        <dbReference type="EMBL" id="MTW12212.1"/>
    </source>
</evidence>
<accession>A0A6L6QIJ4</accession>
<dbReference type="Proteomes" id="UP000472320">
    <property type="component" value="Unassembled WGS sequence"/>
</dbReference>
<proteinExistence type="predicted"/>
<dbReference type="RefSeq" id="WP_155455153.1">
    <property type="nucleotide sequence ID" value="NZ_WNKX01000012.1"/>
</dbReference>
<organism evidence="1 2">
    <name type="scientific">Massilia eburnea</name>
    <dbReference type="NCBI Taxonomy" id="1776165"/>
    <lineage>
        <taxon>Bacteria</taxon>
        <taxon>Pseudomonadati</taxon>
        <taxon>Pseudomonadota</taxon>
        <taxon>Betaproteobacteria</taxon>
        <taxon>Burkholderiales</taxon>
        <taxon>Oxalobacteraceae</taxon>
        <taxon>Telluria group</taxon>
        <taxon>Massilia</taxon>
    </lineage>
</organism>
<evidence type="ECO:0000313" key="2">
    <source>
        <dbReference type="Proteomes" id="UP000472320"/>
    </source>
</evidence>